<dbReference type="Proteomes" id="UP000601435">
    <property type="component" value="Unassembled WGS sequence"/>
</dbReference>
<dbReference type="AlphaFoldDB" id="A0A812L414"/>
<dbReference type="InterPro" id="IPR011990">
    <property type="entry name" value="TPR-like_helical_dom_sf"/>
</dbReference>
<name>A0A812L414_9DINO</name>
<keyword evidence="1" id="KW-0677">Repeat</keyword>
<gene>
    <name evidence="2" type="ORF">SNEC2469_LOCUS3911</name>
</gene>
<dbReference type="PANTHER" id="PTHR47447">
    <property type="entry name" value="OS03G0856100 PROTEIN"/>
    <property type="match status" value="1"/>
</dbReference>
<dbReference type="EMBL" id="CAJNJA010008342">
    <property type="protein sequence ID" value="CAE7235495.1"/>
    <property type="molecule type" value="Genomic_DNA"/>
</dbReference>
<dbReference type="OrthoDB" id="443199at2759"/>
<protein>
    <recommendedName>
        <fullName evidence="4">Pentatricopeptide repeat-containing protein, chloroplastic</fullName>
    </recommendedName>
</protein>
<evidence type="ECO:0008006" key="4">
    <source>
        <dbReference type="Google" id="ProtNLM"/>
    </source>
</evidence>
<evidence type="ECO:0000313" key="2">
    <source>
        <dbReference type="EMBL" id="CAE7235495.1"/>
    </source>
</evidence>
<comment type="caution">
    <text evidence="2">The sequence shown here is derived from an EMBL/GenBank/DDBJ whole genome shotgun (WGS) entry which is preliminary data.</text>
</comment>
<dbReference type="Pfam" id="PF13812">
    <property type="entry name" value="PPR_3"/>
    <property type="match status" value="1"/>
</dbReference>
<dbReference type="InterPro" id="IPR002885">
    <property type="entry name" value="PPR_rpt"/>
</dbReference>
<keyword evidence="3" id="KW-1185">Reference proteome</keyword>
<organism evidence="2 3">
    <name type="scientific">Symbiodinium necroappetens</name>
    <dbReference type="NCBI Taxonomy" id="1628268"/>
    <lineage>
        <taxon>Eukaryota</taxon>
        <taxon>Sar</taxon>
        <taxon>Alveolata</taxon>
        <taxon>Dinophyceae</taxon>
        <taxon>Suessiales</taxon>
        <taxon>Symbiodiniaceae</taxon>
        <taxon>Symbiodinium</taxon>
    </lineage>
</organism>
<sequence>MSEPGAYLDRVLYPDLLGEQLVLAKPISEAAAPAWRRGLGALQRLARERVSPDLVGFNAALSACERRSRWPLAVCLAGEKASTDAVTCNVLLSAAVRISWQRALATVARIEVEGIQPDSVTYNTAAHALRKEDQDQLQAQMKLKFGGIRRGKVSFAALAAVARRRRHWCQALYLLHCMEAEQVEADAVSCALALRCLEDCSEWSWAMLLLQLGCSGCPIRQRPGLDSTCLNVALSAVLAGAEAPWHRGLCLVASALQHGPAPDSVSCSTVASACARAAVPGVAHRLLRTLQFSGVRLGTSAYNAFMASSRGHWSLAMATFKEMGEKALSRDTITLGAAVAALSADSTAWAKAMYFQRHRLNAPATTACSTACSNAGEWGRALAVLSKLAQSGLQEDQKTRTAAVAAGGCQGWRASLEKLNFVQAFLGERELFWDYLYFHYV</sequence>
<dbReference type="Gene3D" id="1.25.40.10">
    <property type="entry name" value="Tetratricopeptide repeat domain"/>
    <property type="match status" value="2"/>
</dbReference>
<reference evidence="2" key="1">
    <citation type="submission" date="2021-02" db="EMBL/GenBank/DDBJ databases">
        <authorList>
            <person name="Dougan E. K."/>
            <person name="Rhodes N."/>
            <person name="Thang M."/>
            <person name="Chan C."/>
        </authorList>
    </citation>
    <scope>NUCLEOTIDE SEQUENCE</scope>
</reference>
<evidence type="ECO:0000256" key="1">
    <source>
        <dbReference type="ARBA" id="ARBA00022737"/>
    </source>
</evidence>
<dbReference type="PANTHER" id="PTHR47447:SF17">
    <property type="entry name" value="OS12G0638900 PROTEIN"/>
    <property type="match status" value="1"/>
</dbReference>
<accession>A0A812L414</accession>
<proteinExistence type="predicted"/>
<evidence type="ECO:0000313" key="3">
    <source>
        <dbReference type="Proteomes" id="UP000601435"/>
    </source>
</evidence>